<reference evidence="11" key="1">
    <citation type="submission" date="2022-11" db="UniProtKB">
        <authorList>
            <consortium name="WormBaseParasite"/>
        </authorList>
    </citation>
    <scope>IDENTIFICATION</scope>
</reference>
<dbReference type="Gene3D" id="1.20.58.1970">
    <property type="match status" value="1"/>
</dbReference>
<dbReference type="InterPro" id="IPR048684">
    <property type="entry name" value="COG4_C"/>
</dbReference>
<evidence type="ECO:0000313" key="10">
    <source>
        <dbReference type="Proteomes" id="UP000887566"/>
    </source>
</evidence>
<dbReference type="SMART" id="SM00762">
    <property type="entry name" value="Cog4"/>
    <property type="match status" value="1"/>
</dbReference>
<dbReference type="Proteomes" id="UP000887566">
    <property type="component" value="Unplaced"/>
</dbReference>
<feature type="domain" description="COG4 transport protein middle alpha-helical bundle" evidence="9">
    <location>
        <begin position="168"/>
        <end position="495"/>
    </location>
</feature>
<keyword evidence="6" id="KW-0333">Golgi apparatus</keyword>
<dbReference type="Pfam" id="PF08318">
    <property type="entry name" value="COG4_m"/>
    <property type="match status" value="1"/>
</dbReference>
<dbReference type="GO" id="GO:0000139">
    <property type="term" value="C:Golgi membrane"/>
    <property type="evidence" value="ECO:0007669"/>
    <property type="project" value="UniProtKB-SubCell"/>
</dbReference>
<evidence type="ECO:0000256" key="5">
    <source>
        <dbReference type="ARBA" id="ARBA00022927"/>
    </source>
</evidence>
<dbReference type="GO" id="GO:0006890">
    <property type="term" value="P:retrograde vesicle-mediated transport, Golgi to endoplasmic reticulum"/>
    <property type="evidence" value="ECO:0007669"/>
    <property type="project" value="TreeGrafter"/>
</dbReference>
<evidence type="ECO:0000256" key="3">
    <source>
        <dbReference type="ARBA" id="ARBA00020975"/>
    </source>
</evidence>
<dbReference type="PANTHER" id="PTHR24016">
    <property type="entry name" value="CONSERVED OLIGOMERIC GOLGI COMPLEX SUBUNIT 4"/>
    <property type="match status" value="1"/>
</dbReference>
<keyword evidence="4" id="KW-0813">Transport</keyword>
<evidence type="ECO:0000256" key="4">
    <source>
        <dbReference type="ARBA" id="ARBA00022448"/>
    </source>
</evidence>
<dbReference type="GO" id="GO:0015031">
    <property type="term" value="P:protein transport"/>
    <property type="evidence" value="ECO:0007669"/>
    <property type="project" value="UniProtKB-KW"/>
</dbReference>
<accession>A0A914UXK6</accession>
<comment type="similarity">
    <text evidence="2">Belongs to the COG4 family.</text>
</comment>
<evidence type="ECO:0000256" key="1">
    <source>
        <dbReference type="ARBA" id="ARBA00004395"/>
    </source>
</evidence>
<evidence type="ECO:0000256" key="8">
    <source>
        <dbReference type="ARBA" id="ARBA00031340"/>
    </source>
</evidence>
<dbReference type="Pfam" id="PF20663">
    <property type="entry name" value="COG4_N"/>
    <property type="match status" value="1"/>
</dbReference>
<comment type="subcellular location">
    <subcellularLocation>
        <location evidence="1">Golgi apparatus membrane</location>
        <topology evidence="1">Peripheral membrane protein</topology>
    </subcellularLocation>
</comment>
<keyword evidence="10" id="KW-1185">Reference proteome</keyword>
<evidence type="ECO:0000256" key="2">
    <source>
        <dbReference type="ARBA" id="ARBA00009215"/>
    </source>
</evidence>
<dbReference type="InterPro" id="IPR048680">
    <property type="entry name" value="COG4_N"/>
</dbReference>
<name>A0A914UXK6_9BILA</name>
<dbReference type="InterPro" id="IPR048682">
    <property type="entry name" value="COG4"/>
</dbReference>
<organism evidence="10 11">
    <name type="scientific">Plectus sambesii</name>
    <dbReference type="NCBI Taxonomy" id="2011161"/>
    <lineage>
        <taxon>Eukaryota</taxon>
        <taxon>Metazoa</taxon>
        <taxon>Ecdysozoa</taxon>
        <taxon>Nematoda</taxon>
        <taxon>Chromadorea</taxon>
        <taxon>Plectida</taxon>
        <taxon>Plectina</taxon>
        <taxon>Plectoidea</taxon>
        <taxon>Plectidae</taxon>
        <taxon>Plectus</taxon>
    </lineage>
</organism>
<dbReference type="Gene3D" id="1.10.287.1060">
    <property type="entry name" value="ESAT-6-like"/>
    <property type="match status" value="1"/>
</dbReference>
<dbReference type="GO" id="GO:0017119">
    <property type="term" value="C:Golgi transport complex"/>
    <property type="evidence" value="ECO:0007669"/>
    <property type="project" value="TreeGrafter"/>
</dbReference>
<evidence type="ECO:0000313" key="11">
    <source>
        <dbReference type="WBParaSite" id="PSAMB.scaffold1346size32696.g12545.t1"/>
    </source>
</evidence>
<evidence type="ECO:0000259" key="9">
    <source>
        <dbReference type="SMART" id="SM00762"/>
    </source>
</evidence>
<dbReference type="PANTHER" id="PTHR24016:SF0">
    <property type="entry name" value="CONSERVED OLIGOMERIC GOLGI COMPLEX SUBUNIT 4"/>
    <property type="match status" value="1"/>
</dbReference>
<protein>
    <recommendedName>
        <fullName evidence="3">Conserved oligomeric Golgi complex subunit 4</fullName>
    </recommendedName>
    <alternativeName>
        <fullName evidence="8">Component of oligomeric Golgi complex 4</fullName>
    </alternativeName>
</protein>
<dbReference type="GO" id="GO:0007030">
    <property type="term" value="P:Golgi organization"/>
    <property type="evidence" value="ECO:0007669"/>
    <property type="project" value="TreeGrafter"/>
</dbReference>
<evidence type="ECO:0000256" key="7">
    <source>
        <dbReference type="ARBA" id="ARBA00023136"/>
    </source>
</evidence>
<dbReference type="WBParaSite" id="PSAMB.scaffold1346size32696.g12545.t1">
    <property type="protein sequence ID" value="PSAMB.scaffold1346size32696.g12545.t1"/>
    <property type="gene ID" value="PSAMB.scaffold1346size32696.g12545"/>
</dbReference>
<keyword evidence="5" id="KW-0653">Protein transport</keyword>
<evidence type="ECO:0000256" key="6">
    <source>
        <dbReference type="ARBA" id="ARBA00023034"/>
    </source>
</evidence>
<dbReference type="InterPro" id="IPR013167">
    <property type="entry name" value="COG4_M"/>
</dbReference>
<keyword evidence="7" id="KW-0472">Membrane</keyword>
<proteinExistence type="inferred from homology"/>
<dbReference type="AlphaFoldDB" id="A0A914UXK6"/>
<dbReference type="Pfam" id="PF20662">
    <property type="entry name" value="COG4_C"/>
    <property type="match status" value="1"/>
</dbReference>
<sequence length="775" mass="86949">MSLDLEIDFSARIAELQKQLTLKRQEEKEMDEKIAAILRKNADMPRSLNLAVARIKSRLTLTESDSSQLGSSLQLTSVLAENVSGKVRDLDVAKTRVVECLQRVDDLLDLRLCTEGVQAALLNEDYEQAAQHIHRFLALDNAVFQMGEQWEKESKASGHTMKHSYEVLRQAEKDLKTLVEQKFDEAVKDGDVASMERFFKIFPLLNQHEVGLERFGRYLCTKIADFADTNYQSMVAGGGDAKRNNVLYADTLTLLFEGIARIVEIHQPLVELYYGQDKMLILIKHLQGECDVQAEKIVNIFVKNRQYEGKAKLIDTYARQATKYANLEKLDALELDVLLSEVTLMHTRAELYMRFLRRRVAGENAKERDGSAHQAQHHPAAVTAQIADAKADRQKRLDQLLNESKLGRRMQELLGQYIMMEQYFMSESVKKAVAMDVREGNSLTSSMLDDIFFIVRKCVRRSLSSSSIDCVCAMLNNGVAMLETDFFVALNQGIKSGYPATGALAEAYQTAAAAYQVIQHGGKMSAESGPTEKQREEFLTALNNLRAACECIKTLKESLSSDFAKHLTQQNEVQKAKLEHALGQLDELSVRFESAAKHGVEALVTAAVKTRLRAAVEPFLDVTHTPNESEFADLEANDPFMDGFVAALDKLIASFEHLLVQANYQDLLAVVCSETARQLEKVVGKAVFNRLGGLQLDKELRQLTGYLTSVGGWTVREKCARLTQITSLLNVETVDEAADFYQQSAVTWRLTPSEVRKFLALRVDLAADDIRNLKL</sequence>